<sequence length="125" mass="14130">MSEDSFVSWANVFALIWDRLPMTDGEHRVLKFRPRTHTPLPAVQRSGKLAPDLSRYEQTDESPDDYRHRMIANAAAIAFTAVLTGVGIWLAIALADLRNTQDCVLMGRRDCAQISAQRIDPIRHN</sequence>
<dbReference type="AlphaFoldDB" id="A0A840MW79"/>
<protein>
    <submittedName>
        <fullName evidence="2">Uncharacterized protein</fullName>
    </submittedName>
</protein>
<dbReference type="EMBL" id="JACHIJ010000001">
    <property type="protein sequence ID" value="MBB5050427.1"/>
    <property type="molecule type" value="Genomic_DNA"/>
</dbReference>
<organism evidence="2 3">
    <name type="scientific">Afipia massiliensis</name>
    <dbReference type="NCBI Taxonomy" id="211460"/>
    <lineage>
        <taxon>Bacteria</taxon>
        <taxon>Pseudomonadati</taxon>
        <taxon>Pseudomonadota</taxon>
        <taxon>Alphaproteobacteria</taxon>
        <taxon>Hyphomicrobiales</taxon>
        <taxon>Nitrobacteraceae</taxon>
        <taxon>Afipia</taxon>
    </lineage>
</organism>
<gene>
    <name evidence="2" type="ORF">HNQ36_000375</name>
</gene>
<name>A0A840MW79_9BRAD</name>
<reference evidence="2 3" key="1">
    <citation type="submission" date="2020-08" db="EMBL/GenBank/DDBJ databases">
        <title>Genomic Encyclopedia of Type Strains, Phase IV (KMG-IV): sequencing the most valuable type-strain genomes for metagenomic binning, comparative biology and taxonomic classification.</title>
        <authorList>
            <person name="Goeker M."/>
        </authorList>
    </citation>
    <scope>NUCLEOTIDE SEQUENCE [LARGE SCALE GENOMIC DNA]</scope>
    <source>
        <strain evidence="2 3">DSM 17498</strain>
    </source>
</reference>
<evidence type="ECO:0000313" key="2">
    <source>
        <dbReference type="EMBL" id="MBB5050427.1"/>
    </source>
</evidence>
<proteinExistence type="predicted"/>
<keyword evidence="1" id="KW-1133">Transmembrane helix</keyword>
<comment type="caution">
    <text evidence="2">The sequence shown here is derived from an EMBL/GenBank/DDBJ whole genome shotgun (WGS) entry which is preliminary data.</text>
</comment>
<accession>A0A840MW79</accession>
<evidence type="ECO:0000313" key="3">
    <source>
        <dbReference type="Proteomes" id="UP000521227"/>
    </source>
</evidence>
<feature type="transmembrane region" description="Helical" evidence="1">
    <location>
        <begin position="70"/>
        <end position="92"/>
    </location>
</feature>
<evidence type="ECO:0000256" key="1">
    <source>
        <dbReference type="SAM" id="Phobius"/>
    </source>
</evidence>
<keyword evidence="1" id="KW-0812">Transmembrane</keyword>
<dbReference type="Proteomes" id="UP000521227">
    <property type="component" value="Unassembled WGS sequence"/>
</dbReference>
<keyword evidence="1" id="KW-0472">Membrane</keyword>